<protein>
    <recommendedName>
        <fullName evidence="5">AIG1-type G domain-containing protein</fullName>
    </recommendedName>
</protein>
<name>A0AAV7K681_9METZ</name>
<proteinExistence type="inferred from homology"/>
<keyword evidence="3" id="KW-0342">GTP-binding</keyword>
<keyword evidence="7" id="KW-1185">Reference proteome</keyword>
<dbReference type="InterPro" id="IPR045058">
    <property type="entry name" value="GIMA/IAN/Toc"/>
</dbReference>
<dbReference type="EMBL" id="JAKMXF010000133">
    <property type="protein sequence ID" value="KAI6656751.1"/>
    <property type="molecule type" value="Genomic_DNA"/>
</dbReference>
<evidence type="ECO:0000256" key="4">
    <source>
        <dbReference type="SAM" id="MobiDB-lite"/>
    </source>
</evidence>
<dbReference type="InterPro" id="IPR006703">
    <property type="entry name" value="G_AIG1"/>
</dbReference>
<accession>A0AAV7K681</accession>
<dbReference type="InterPro" id="IPR027417">
    <property type="entry name" value="P-loop_NTPase"/>
</dbReference>
<keyword evidence="2" id="KW-0547">Nucleotide-binding</keyword>
<dbReference type="Pfam" id="PF04548">
    <property type="entry name" value="AIG1"/>
    <property type="match status" value="1"/>
</dbReference>
<evidence type="ECO:0000313" key="7">
    <source>
        <dbReference type="Proteomes" id="UP001165289"/>
    </source>
</evidence>
<feature type="domain" description="AIG1-type G" evidence="5">
    <location>
        <begin position="11"/>
        <end position="211"/>
    </location>
</feature>
<evidence type="ECO:0000259" key="5">
    <source>
        <dbReference type="Pfam" id="PF04548"/>
    </source>
</evidence>
<dbReference type="SUPFAM" id="SSF52540">
    <property type="entry name" value="P-loop containing nucleoside triphosphate hydrolases"/>
    <property type="match status" value="1"/>
</dbReference>
<gene>
    <name evidence="6" type="ORF">LOD99_16054</name>
</gene>
<dbReference type="CDD" id="cd00882">
    <property type="entry name" value="Ras_like_GTPase"/>
    <property type="match status" value="1"/>
</dbReference>
<reference evidence="6 7" key="1">
    <citation type="journal article" date="2023" name="BMC Biol.">
        <title>The compact genome of the sponge Oopsacas minuta (Hexactinellida) is lacking key metazoan core genes.</title>
        <authorList>
            <person name="Santini S."/>
            <person name="Schenkelaars Q."/>
            <person name="Jourda C."/>
            <person name="Duchesne M."/>
            <person name="Belahbib H."/>
            <person name="Rocher C."/>
            <person name="Selva M."/>
            <person name="Riesgo A."/>
            <person name="Vervoort M."/>
            <person name="Leys S.P."/>
            <person name="Kodjabachian L."/>
            <person name="Le Bivic A."/>
            <person name="Borchiellini C."/>
            <person name="Claverie J.M."/>
            <person name="Renard E."/>
        </authorList>
    </citation>
    <scope>NUCLEOTIDE SEQUENCE [LARGE SCALE GENOMIC DNA]</scope>
    <source>
        <strain evidence="6">SPO-2</strain>
    </source>
</reference>
<evidence type="ECO:0000256" key="1">
    <source>
        <dbReference type="ARBA" id="ARBA00008535"/>
    </source>
</evidence>
<sequence>MGNKNSVDRSFIFIGKMGDGKSSLGNLLCKAGRVPKDPFKVPENRNAMGTTQKIEFVEVITRAGVPDKDEEVKIQLFDIPGLNDPKFKLATHSMNITQCIRRATPTLFVTFVIVIDISAESMDPDFEPSIVALSRELRLASFSFFNQAVVVFTHADKLVGGFKRDKLDQKLKEKCISDKWGDLDKILTRVDGRYMYVNTKRKKGQVEVMQELYQLSITTLRLLFQGNTNFKASEIKKRLGLKGENNIIDQKKYKIECLFSSDLQLHLQGQKIEITEEVQNAIKDLKLIGHGISVIIILIDLTNAFTTTYSEMIRNLPNQYENRDRHPGGNKFWDYTFIVFKVHNPNDVERQIRQSFSNPEIKRIYKLAGGRHTWVAKNDPNIKDLEDERKDFIKRIIDCYLQVKKVTQGKNYISNVVAEEMEMMTQEMYSEARSSSQLALIKGMEVTGCMGAQCIGALGTAGVLGGVGAVAGPIGAVVGGVTGGLIGFSGVMTVQFAIYILQKVKPTLLNHFKLKFSNLEKISNEAFLEFLERKEYPEIAYDYVVIDNIEQTNNILPAKDHEFRLETDHFEQDTNDTRDTRQVPGNTPLIPENAQLIPDDTPLIPEDAQLISYDTPLIPEDAQLISYDTPLIPEDTPLISYDTPLIPEDAQLISYDTPLIPEDTPLISYDTPLIPEDTPLISYDTPLIPEDAQLISYDTPLISYDAQLISYDTPLISYDAQLISYDTPLIPEDTPLISYDTPLIPEDAQLISYDTPLISYDTLLISENTPLIPNENPPGP</sequence>
<comment type="similarity">
    <text evidence="1">Belongs to the TRAFAC class TrmE-Era-EngA-EngB-Septin-like GTPase superfamily. AIG1/Toc34/Toc159-like paraseptin GTPase family. IAN subfamily.</text>
</comment>
<feature type="region of interest" description="Disordered" evidence="4">
    <location>
        <begin position="570"/>
        <end position="590"/>
    </location>
</feature>
<evidence type="ECO:0000256" key="3">
    <source>
        <dbReference type="ARBA" id="ARBA00023134"/>
    </source>
</evidence>
<dbReference type="AlphaFoldDB" id="A0AAV7K681"/>
<dbReference type="PANTHER" id="PTHR10903">
    <property type="entry name" value="GTPASE, IMAP FAMILY MEMBER-RELATED"/>
    <property type="match status" value="1"/>
</dbReference>
<dbReference type="Proteomes" id="UP001165289">
    <property type="component" value="Unassembled WGS sequence"/>
</dbReference>
<feature type="compositionally biased region" description="Basic and acidic residues" evidence="4">
    <location>
        <begin position="570"/>
        <end position="581"/>
    </location>
</feature>
<comment type="caution">
    <text evidence="6">The sequence shown here is derived from an EMBL/GenBank/DDBJ whole genome shotgun (WGS) entry which is preliminary data.</text>
</comment>
<dbReference type="PANTHER" id="PTHR10903:SF188">
    <property type="entry name" value="GTPASE IMAP FAMILY MEMBER 2-LIKE-RELATED"/>
    <property type="match status" value="1"/>
</dbReference>
<organism evidence="6 7">
    <name type="scientific">Oopsacas minuta</name>
    <dbReference type="NCBI Taxonomy" id="111878"/>
    <lineage>
        <taxon>Eukaryota</taxon>
        <taxon>Metazoa</taxon>
        <taxon>Porifera</taxon>
        <taxon>Hexactinellida</taxon>
        <taxon>Hexasterophora</taxon>
        <taxon>Lyssacinosida</taxon>
        <taxon>Leucopsacidae</taxon>
        <taxon>Oopsacas</taxon>
    </lineage>
</organism>
<dbReference type="GO" id="GO:0005525">
    <property type="term" value="F:GTP binding"/>
    <property type="evidence" value="ECO:0007669"/>
    <property type="project" value="UniProtKB-KW"/>
</dbReference>
<evidence type="ECO:0000256" key="2">
    <source>
        <dbReference type="ARBA" id="ARBA00022741"/>
    </source>
</evidence>
<dbReference type="Gene3D" id="3.40.50.300">
    <property type="entry name" value="P-loop containing nucleotide triphosphate hydrolases"/>
    <property type="match status" value="2"/>
</dbReference>
<evidence type="ECO:0000313" key="6">
    <source>
        <dbReference type="EMBL" id="KAI6656751.1"/>
    </source>
</evidence>